<reference evidence="3 4" key="1">
    <citation type="journal article" date="2018" name="Front. Plant Sci.">
        <title>Red Clover (Trifolium pratense) and Zigzag Clover (T. medium) - A Picture of Genomic Similarities and Differences.</title>
        <authorList>
            <person name="Dluhosova J."/>
            <person name="Istvanek J."/>
            <person name="Nedelnik J."/>
            <person name="Repkova J."/>
        </authorList>
    </citation>
    <scope>NUCLEOTIDE SEQUENCE [LARGE SCALE GENOMIC DNA]</scope>
    <source>
        <strain evidence="4">cv. 10/8</strain>
        <tissue evidence="3">Leaf</tissue>
    </source>
</reference>
<feature type="non-terminal residue" evidence="3">
    <location>
        <position position="69"/>
    </location>
</feature>
<evidence type="ECO:0000313" key="4">
    <source>
        <dbReference type="Proteomes" id="UP000265520"/>
    </source>
</evidence>
<name>A0A392UJ77_9FABA</name>
<feature type="region of interest" description="Disordered" evidence="1">
    <location>
        <begin position="1"/>
        <end position="52"/>
    </location>
</feature>
<feature type="compositionally biased region" description="Basic and acidic residues" evidence="1">
    <location>
        <begin position="1"/>
        <end position="22"/>
    </location>
</feature>
<dbReference type="EMBL" id="LXQA010819460">
    <property type="protein sequence ID" value="MCI72506.1"/>
    <property type="molecule type" value="Genomic_DNA"/>
</dbReference>
<dbReference type="InterPro" id="IPR029472">
    <property type="entry name" value="Copia-like_N"/>
</dbReference>
<evidence type="ECO:0000259" key="2">
    <source>
        <dbReference type="Pfam" id="PF14244"/>
    </source>
</evidence>
<keyword evidence="4" id="KW-1185">Reference proteome</keyword>
<evidence type="ECO:0000313" key="3">
    <source>
        <dbReference type="EMBL" id="MCI72506.1"/>
    </source>
</evidence>
<protein>
    <recommendedName>
        <fullName evidence="2">Retrotransposon Copia-like N-terminal domain-containing protein</fullName>
    </recommendedName>
</protein>
<comment type="caution">
    <text evidence="3">The sequence shown here is derived from an EMBL/GenBank/DDBJ whole genome shotgun (WGS) entry which is preliminary data.</text>
</comment>
<evidence type="ECO:0000256" key="1">
    <source>
        <dbReference type="SAM" id="MobiDB-lite"/>
    </source>
</evidence>
<sequence>MAGNNHDSENEKNKINDAENESKQTSGGSNAKKHVGVDPTSPFYLHPSDHPGMNICPVTLKGDNYHEWE</sequence>
<accession>A0A392UJ77</accession>
<proteinExistence type="predicted"/>
<feature type="domain" description="Retrotransposon Copia-like N-terminal" evidence="2">
    <location>
        <begin position="46"/>
        <end position="68"/>
    </location>
</feature>
<dbReference type="AlphaFoldDB" id="A0A392UJ77"/>
<organism evidence="3 4">
    <name type="scientific">Trifolium medium</name>
    <dbReference type="NCBI Taxonomy" id="97028"/>
    <lineage>
        <taxon>Eukaryota</taxon>
        <taxon>Viridiplantae</taxon>
        <taxon>Streptophyta</taxon>
        <taxon>Embryophyta</taxon>
        <taxon>Tracheophyta</taxon>
        <taxon>Spermatophyta</taxon>
        <taxon>Magnoliopsida</taxon>
        <taxon>eudicotyledons</taxon>
        <taxon>Gunneridae</taxon>
        <taxon>Pentapetalae</taxon>
        <taxon>rosids</taxon>
        <taxon>fabids</taxon>
        <taxon>Fabales</taxon>
        <taxon>Fabaceae</taxon>
        <taxon>Papilionoideae</taxon>
        <taxon>50 kb inversion clade</taxon>
        <taxon>NPAAA clade</taxon>
        <taxon>Hologalegina</taxon>
        <taxon>IRL clade</taxon>
        <taxon>Trifolieae</taxon>
        <taxon>Trifolium</taxon>
    </lineage>
</organism>
<dbReference type="Pfam" id="PF14244">
    <property type="entry name" value="Retrotran_gag_3"/>
    <property type="match status" value="1"/>
</dbReference>
<dbReference type="Proteomes" id="UP000265520">
    <property type="component" value="Unassembled WGS sequence"/>
</dbReference>